<evidence type="ECO:0000313" key="1">
    <source>
        <dbReference type="EMBL" id="KAJ8941699.1"/>
    </source>
</evidence>
<accession>A0AAV8XSP3</accession>
<comment type="caution">
    <text evidence="1">The sequence shown here is derived from an EMBL/GenBank/DDBJ whole genome shotgun (WGS) entry which is preliminary data.</text>
</comment>
<sequence length="79" mass="9102">MTYAGSARVERSRLLPDGSGIARKLLAETRYFYRVSVKYAKKYILSVIEIVVRQSAFTESGFLTEKFQNHVNLEDLKKI</sequence>
<evidence type="ECO:0000313" key="2">
    <source>
        <dbReference type="Proteomes" id="UP001162162"/>
    </source>
</evidence>
<organism evidence="1 2">
    <name type="scientific">Aromia moschata</name>
    <dbReference type="NCBI Taxonomy" id="1265417"/>
    <lineage>
        <taxon>Eukaryota</taxon>
        <taxon>Metazoa</taxon>
        <taxon>Ecdysozoa</taxon>
        <taxon>Arthropoda</taxon>
        <taxon>Hexapoda</taxon>
        <taxon>Insecta</taxon>
        <taxon>Pterygota</taxon>
        <taxon>Neoptera</taxon>
        <taxon>Endopterygota</taxon>
        <taxon>Coleoptera</taxon>
        <taxon>Polyphaga</taxon>
        <taxon>Cucujiformia</taxon>
        <taxon>Chrysomeloidea</taxon>
        <taxon>Cerambycidae</taxon>
        <taxon>Cerambycinae</taxon>
        <taxon>Callichromatini</taxon>
        <taxon>Aromia</taxon>
    </lineage>
</organism>
<protein>
    <submittedName>
        <fullName evidence="1">Uncharacterized protein</fullName>
    </submittedName>
</protein>
<gene>
    <name evidence="1" type="ORF">NQ318_023295</name>
</gene>
<proteinExistence type="predicted"/>
<dbReference type="EMBL" id="JAPWTK010000357">
    <property type="protein sequence ID" value="KAJ8941699.1"/>
    <property type="molecule type" value="Genomic_DNA"/>
</dbReference>
<keyword evidence="2" id="KW-1185">Reference proteome</keyword>
<dbReference type="AlphaFoldDB" id="A0AAV8XSP3"/>
<dbReference type="Proteomes" id="UP001162162">
    <property type="component" value="Unassembled WGS sequence"/>
</dbReference>
<reference evidence="1" key="1">
    <citation type="journal article" date="2023" name="Insect Mol. Biol.">
        <title>Genome sequencing provides insights into the evolution of gene families encoding plant cell wall-degrading enzymes in longhorned beetles.</title>
        <authorList>
            <person name="Shin N.R."/>
            <person name="Okamura Y."/>
            <person name="Kirsch R."/>
            <person name="Pauchet Y."/>
        </authorList>
    </citation>
    <scope>NUCLEOTIDE SEQUENCE</scope>
    <source>
        <strain evidence="1">AMC_N1</strain>
    </source>
</reference>
<name>A0AAV8XSP3_9CUCU</name>